<evidence type="ECO:0000313" key="3">
    <source>
        <dbReference type="Proteomes" id="UP001519287"/>
    </source>
</evidence>
<dbReference type="EMBL" id="JAGGLB010000022">
    <property type="protein sequence ID" value="MBP1993996.1"/>
    <property type="molecule type" value="Genomic_DNA"/>
</dbReference>
<accession>A0ABS4J2C7</accession>
<comment type="caution">
    <text evidence="2">The sequence shown here is derived from an EMBL/GenBank/DDBJ whole genome shotgun (WGS) entry which is preliminary data.</text>
</comment>
<dbReference type="InterPro" id="IPR006076">
    <property type="entry name" value="FAD-dep_OxRdtase"/>
</dbReference>
<dbReference type="Gene3D" id="3.50.50.60">
    <property type="entry name" value="FAD/NAD(P)-binding domain"/>
    <property type="match status" value="1"/>
</dbReference>
<sequence>MMNVTQSKLHNGSLYWPSTMSDIPSYPALNQRVVTQVAIIGGGMTGAICAAVLARSGIPAVVVEGNLAASGSTAANTGLLQFSNDIMLHQLAEQIGEMAAVQFYSACRQALKSLSELADTASFETGFHQRSSLYCASSLEDASKLYKEYGLLRKYGFPVDWGVPSHIQHQDSFRETAALVTHGDAEVNPVRFAHGLIDGAVKQGTKVFEKTKVQEIERRNGRFVIHTANGQIIANQLVRAAGYLPGIESSQQIKPILRRSYAITTPPNSLPSSWPNHYMMWETARPYFYFRTTPDGRIIAGGLDENRPDPVTDSNYLENRAKHLLAELSSLFPEKQWAAEHAWCGTFGESADDLPFLGESPEQPGLFHALGCGGNGTVYGMLAAEMLKAQLLGEKHPLSALLTPRRAGAKPNTQII</sequence>
<dbReference type="Pfam" id="PF01266">
    <property type="entry name" value="DAO"/>
    <property type="match status" value="1"/>
</dbReference>
<dbReference type="SUPFAM" id="SSF51905">
    <property type="entry name" value="FAD/NAD(P)-binding domain"/>
    <property type="match status" value="1"/>
</dbReference>
<dbReference type="InterPro" id="IPR036188">
    <property type="entry name" value="FAD/NAD-bd_sf"/>
</dbReference>
<evidence type="ECO:0000259" key="1">
    <source>
        <dbReference type="Pfam" id="PF01266"/>
    </source>
</evidence>
<dbReference type="Gene3D" id="3.30.9.10">
    <property type="entry name" value="D-Amino Acid Oxidase, subunit A, domain 2"/>
    <property type="match status" value="1"/>
</dbReference>
<name>A0ABS4J2C7_9BACL</name>
<proteinExistence type="predicted"/>
<dbReference type="Proteomes" id="UP001519287">
    <property type="component" value="Unassembled WGS sequence"/>
</dbReference>
<protein>
    <submittedName>
        <fullName evidence="2">Glycine/D-amino acid oxidase-like deaminating enzyme</fullName>
    </submittedName>
</protein>
<reference evidence="2 3" key="1">
    <citation type="submission" date="2021-03" db="EMBL/GenBank/DDBJ databases">
        <title>Genomic Encyclopedia of Type Strains, Phase IV (KMG-IV): sequencing the most valuable type-strain genomes for metagenomic binning, comparative biology and taxonomic classification.</title>
        <authorList>
            <person name="Goeker M."/>
        </authorList>
    </citation>
    <scope>NUCLEOTIDE SEQUENCE [LARGE SCALE GENOMIC DNA]</scope>
    <source>
        <strain evidence="2 3">DSM 26048</strain>
    </source>
</reference>
<gene>
    <name evidence="2" type="ORF">J2Z66_005622</name>
</gene>
<dbReference type="PANTHER" id="PTHR13847:SF201">
    <property type="entry name" value="PUTATIBE OXIDOREDUCTASE"/>
    <property type="match status" value="1"/>
</dbReference>
<keyword evidence="3" id="KW-1185">Reference proteome</keyword>
<dbReference type="RefSeq" id="WP_209975861.1">
    <property type="nucleotide sequence ID" value="NZ_JAGGLB010000022.1"/>
</dbReference>
<feature type="domain" description="FAD dependent oxidoreductase" evidence="1">
    <location>
        <begin position="37"/>
        <end position="387"/>
    </location>
</feature>
<evidence type="ECO:0000313" key="2">
    <source>
        <dbReference type="EMBL" id="MBP1993996.1"/>
    </source>
</evidence>
<organism evidence="2 3">
    <name type="scientific">Paenibacillus eucommiae</name>
    <dbReference type="NCBI Taxonomy" id="1355755"/>
    <lineage>
        <taxon>Bacteria</taxon>
        <taxon>Bacillati</taxon>
        <taxon>Bacillota</taxon>
        <taxon>Bacilli</taxon>
        <taxon>Bacillales</taxon>
        <taxon>Paenibacillaceae</taxon>
        <taxon>Paenibacillus</taxon>
    </lineage>
</organism>
<dbReference type="PANTHER" id="PTHR13847">
    <property type="entry name" value="SARCOSINE DEHYDROGENASE-RELATED"/>
    <property type="match status" value="1"/>
</dbReference>